<reference evidence="2" key="2">
    <citation type="journal article" date="2015" name="Fish Shellfish Immunol.">
        <title>Early steps in the European eel (Anguilla anguilla)-Vibrio vulnificus interaction in the gills: Role of the RtxA13 toxin.</title>
        <authorList>
            <person name="Callol A."/>
            <person name="Pajuelo D."/>
            <person name="Ebbesson L."/>
            <person name="Teles M."/>
            <person name="MacKenzie S."/>
            <person name="Amaro C."/>
        </authorList>
    </citation>
    <scope>NUCLEOTIDE SEQUENCE</scope>
</reference>
<organism evidence="2">
    <name type="scientific">Anguilla anguilla</name>
    <name type="common">European freshwater eel</name>
    <name type="synonym">Muraena anguilla</name>
    <dbReference type="NCBI Taxonomy" id="7936"/>
    <lineage>
        <taxon>Eukaryota</taxon>
        <taxon>Metazoa</taxon>
        <taxon>Chordata</taxon>
        <taxon>Craniata</taxon>
        <taxon>Vertebrata</taxon>
        <taxon>Euteleostomi</taxon>
        <taxon>Actinopterygii</taxon>
        <taxon>Neopterygii</taxon>
        <taxon>Teleostei</taxon>
        <taxon>Anguilliformes</taxon>
        <taxon>Anguillidae</taxon>
        <taxon>Anguilla</taxon>
    </lineage>
</organism>
<dbReference type="AlphaFoldDB" id="A0A0E9SVJ9"/>
<dbReference type="EMBL" id="GBXM01063887">
    <property type="protein sequence ID" value="JAH44690.1"/>
    <property type="molecule type" value="Transcribed_RNA"/>
</dbReference>
<reference evidence="2" key="1">
    <citation type="submission" date="2014-11" db="EMBL/GenBank/DDBJ databases">
        <authorList>
            <person name="Amaro Gonzalez C."/>
        </authorList>
    </citation>
    <scope>NUCLEOTIDE SEQUENCE</scope>
</reference>
<evidence type="ECO:0000313" key="2">
    <source>
        <dbReference type="EMBL" id="JAH44690.1"/>
    </source>
</evidence>
<name>A0A0E9SVJ9_ANGAN</name>
<sequence length="69" mass="7562">MSSPELSANGKFSPELSANGRFGPELSTNGRFSPELSANGGPVPRSTNPHLILFFYFFAAYTYFPRCVL</sequence>
<proteinExistence type="predicted"/>
<accession>A0A0E9SVJ9</accession>
<feature type="region of interest" description="Disordered" evidence="1">
    <location>
        <begin position="1"/>
        <end position="45"/>
    </location>
</feature>
<protein>
    <submittedName>
        <fullName evidence="2">Uncharacterized protein</fullName>
    </submittedName>
</protein>
<evidence type="ECO:0000256" key="1">
    <source>
        <dbReference type="SAM" id="MobiDB-lite"/>
    </source>
</evidence>